<reference evidence="1 2" key="1">
    <citation type="submission" date="2019-12" db="EMBL/GenBank/DDBJ databases">
        <title>Microbes associate with the intestines of laboratory mice.</title>
        <authorList>
            <person name="Navarre W."/>
            <person name="Wong E."/>
        </authorList>
    </citation>
    <scope>NUCLEOTIDE SEQUENCE [LARGE SCALE GENOMIC DNA]</scope>
    <source>
        <strain evidence="1 2">NM82_D38</strain>
    </source>
</reference>
<protein>
    <submittedName>
        <fullName evidence="1">Uncharacterized protein</fullName>
    </submittedName>
</protein>
<dbReference type="EMBL" id="WSRP01000001">
    <property type="protein sequence ID" value="MVX55642.1"/>
    <property type="molecule type" value="Genomic_DNA"/>
</dbReference>
<sequence length="100" mass="11307">MYSTFKNYTTEELEQKAEDAAKEAAETLREVEPLCDGQGRGRLILPLGLGRFNGDAEAPFLKFVDSDGKRYCCLLPIHGLKELHASIQEYLDAFDNETRH</sequence>
<organism evidence="1 2">
    <name type="scientific">Parasutterella muris</name>
    <dbReference type="NCBI Taxonomy" id="2565572"/>
    <lineage>
        <taxon>Bacteria</taxon>
        <taxon>Pseudomonadati</taxon>
        <taxon>Pseudomonadota</taxon>
        <taxon>Betaproteobacteria</taxon>
        <taxon>Burkholderiales</taxon>
        <taxon>Sutterellaceae</taxon>
        <taxon>Parasutterella</taxon>
    </lineage>
</organism>
<name>A0A6L6YFN4_9BURK</name>
<evidence type="ECO:0000313" key="1">
    <source>
        <dbReference type="EMBL" id="MVX55642.1"/>
    </source>
</evidence>
<accession>A0A6L6YFN4</accession>
<comment type="caution">
    <text evidence="1">The sequence shown here is derived from an EMBL/GenBank/DDBJ whole genome shotgun (WGS) entry which is preliminary data.</text>
</comment>
<proteinExistence type="predicted"/>
<gene>
    <name evidence="1" type="ORF">E5987_00250</name>
</gene>
<evidence type="ECO:0000313" key="2">
    <source>
        <dbReference type="Proteomes" id="UP000472580"/>
    </source>
</evidence>
<dbReference type="RefSeq" id="WP_160334077.1">
    <property type="nucleotide sequence ID" value="NZ_WSRP01000001.1"/>
</dbReference>
<keyword evidence="2" id="KW-1185">Reference proteome</keyword>
<dbReference type="AlphaFoldDB" id="A0A6L6YFN4"/>
<dbReference type="Proteomes" id="UP000472580">
    <property type="component" value="Unassembled WGS sequence"/>
</dbReference>